<sequence>MQACQHGSEPSVDVGERGREIVFIAHGDDVLSEVLQRVRVRASVDQALRDERAEGLLDRVRVRRAPLPLADEVESFEEERHDEVVDVLQRAQDRDRLVRDVVAPVIVRGLVAAGHAANVRRVVHAGRWDLTAERRI</sequence>
<evidence type="ECO:0000313" key="2">
    <source>
        <dbReference type="Proteomes" id="UP001305414"/>
    </source>
</evidence>
<reference evidence="1 2" key="1">
    <citation type="submission" date="2023-10" db="EMBL/GenBank/DDBJ databases">
        <title>Draft genome sequence of Xylaria bambusicola isolate GMP-LS, the root and basal stem rot pathogen of sugarcane in Indonesia.</title>
        <authorList>
            <person name="Selvaraj P."/>
            <person name="Muralishankar V."/>
            <person name="Muruganantham S."/>
            <person name="Sp S."/>
            <person name="Haryani S."/>
            <person name="Lau K.J.X."/>
            <person name="Naqvi N.I."/>
        </authorList>
    </citation>
    <scope>NUCLEOTIDE SEQUENCE [LARGE SCALE GENOMIC DNA]</scope>
    <source>
        <strain evidence="1">GMP-LS</strain>
    </source>
</reference>
<name>A0AAN7U3A1_9PEZI</name>
<organism evidence="1 2">
    <name type="scientific">Xylaria bambusicola</name>
    <dbReference type="NCBI Taxonomy" id="326684"/>
    <lineage>
        <taxon>Eukaryota</taxon>
        <taxon>Fungi</taxon>
        <taxon>Dikarya</taxon>
        <taxon>Ascomycota</taxon>
        <taxon>Pezizomycotina</taxon>
        <taxon>Sordariomycetes</taxon>
        <taxon>Xylariomycetidae</taxon>
        <taxon>Xylariales</taxon>
        <taxon>Xylariaceae</taxon>
        <taxon>Xylaria</taxon>
    </lineage>
</organism>
<protein>
    <submittedName>
        <fullName evidence="1">Uncharacterized protein</fullName>
    </submittedName>
</protein>
<keyword evidence="2" id="KW-1185">Reference proteome</keyword>
<evidence type="ECO:0000313" key="1">
    <source>
        <dbReference type="EMBL" id="KAK5624525.1"/>
    </source>
</evidence>
<accession>A0AAN7U3A1</accession>
<proteinExistence type="predicted"/>
<dbReference type="EMBL" id="JAWHQM010000001">
    <property type="protein sequence ID" value="KAK5624525.1"/>
    <property type="molecule type" value="Genomic_DNA"/>
</dbReference>
<dbReference type="AlphaFoldDB" id="A0AAN7U3A1"/>
<gene>
    <name evidence="1" type="ORF">RRF57_000241</name>
</gene>
<dbReference type="Proteomes" id="UP001305414">
    <property type="component" value="Unassembled WGS sequence"/>
</dbReference>
<comment type="caution">
    <text evidence="1">The sequence shown here is derived from an EMBL/GenBank/DDBJ whole genome shotgun (WGS) entry which is preliminary data.</text>
</comment>